<dbReference type="OrthoDB" id="1882972at2"/>
<dbReference type="eggNOG" id="COG0840">
    <property type="taxonomic scope" value="Bacteria"/>
</dbReference>
<evidence type="ECO:0008006" key="15">
    <source>
        <dbReference type="Google" id="ProtNLM"/>
    </source>
</evidence>
<dbReference type="Pfam" id="PF00672">
    <property type="entry name" value="HAMP"/>
    <property type="match status" value="1"/>
</dbReference>
<evidence type="ECO:0000256" key="10">
    <source>
        <dbReference type="SAM" id="Phobius"/>
    </source>
</evidence>
<evidence type="ECO:0000256" key="5">
    <source>
        <dbReference type="ARBA" id="ARBA00022989"/>
    </source>
</evidence>
<evidence type="ECO:0000259" key="12">
    <source>
        <dbReference type="PROSITE" id="PS50885"/>
    </source>
</evidence>
<keyword evidence="2" id="KW-1003">Cell membrane</keyword>
<evidence type="ECO:0000256" key="2">
    <source>
        <dbReference type="ARBA" id="ARBA00022475"/>
    </source>
</evidence>
<protein>
    <recommendedName>
        <fullName evidence="15">Methyl-accepting chemotaxis protein McpB</fullName>
    </recommendedName>
</protein>
<evidence type="ECO:0000313" key="13">
    <source>
        <dbReference type="EMBL" id="OBY10531.1"/>
    </source>
</evidence>
<dbReference type="SUPFAM" id="SSF58104">
    <property type="entry name" value="Methyl-accepting chemotaxis protein (MCP) signaling domain"/>
    <property type="match status" value="1"/>
</dbReference>
<dbReference type="InterPro" id="IPR033479">
    <property type="entry name" value="dCache_1"/>
</dbReference>
<reference evidence="13 14" key="1">
    <citation type="submission" date="2016-06" db="EMBL/GenBank/DDBJ databases">
        <authorList>
            <person name="Kjaerup R.B."/>
            <person name="Dalgaard T.S."/>
            <person name="Juul-Madsen H.R."/>
        </authorList>
    </citation>
    <scope>NUCLEOTIDE SEQUENCE [LARGE SCALE GENOMIC DNA]</scope>
    <source>
        <strain evidence="13 14">373-A1</strain>
    </source>
</reference>
<evidence type="ECO:0000256" key="1">
    <source>
        <dbReference type="ARBA" id="ARBA00004651"/>
    </source>
</evidence>
<comment type="similarity">
    <text evidence="8">Belongs to the methyl-accepting chemotaxis (MCP) protein family.</text>
</comment>
<evidence type="ECO:0000256" key="6">
    <source>
        <dbReference type="ARBA" id="ARBA00023136"/>
    </source>
</evidence>
<dbReference type="AlphaFoldDB" id="A0A174W784"/>
<evidence type="ECO:0000256" key="4">
    <source>
        <dbReference type="ARBA" id="ARBA00022692"/>
    </source>
</evidence>
<keyword evidence="14" id="KW-1185">Reference proteome</keyword>
<keyword evidence="4 10" id="KW-0812">Transmembrane</keyword>
<dbReference type="Pfam" id="PF02743">
    <property type="entry name" value="dCache_1"/>
    <property type="match status" value="1"/>
</dbReference>
<dbReference type="SMART" id="SM00283">
    <property type="entry name" value="MA"/>
    <property type="match status" value="1"/>
</dbReference>
<dbReference type="CDD" id="cd06225">
    <property type="entry name" value="HAMP"/>
    <property type="match status" value="1"/>
</dbReference>
<keyword evidence="7 9" id="KW-0807">Transducer</keyword>
<dbReference type="SMART" id="SM00304">
    <property type="entry name" value="HAMP"/>
    <property type="match status" value="1"/>
</dbReference>
<evidence type="ECO:0000256" key="3">
    <source>
        <dbReference type="ARBA" id="ARBA00022500"/>
    </source>
</evidence>
<feature type="domain" description="HAMP" evidence="12">
    <location>
        <begin position="309"/>
        <end position="361"/>
    </location>
</feature>
<sequence length="668" mass="72758">MIFKDKKLKTNLKSFRGQIIKLLIICTSIPIVTLGISSIILFKNSSDNEFKKSAKSIDMAVEQLVNEKFDGIQNIMDIVIKRLEKNSSKEELEKDLILLAEGDKDAKSAFIYETKSKATLIYPHVEIPSNLDSTTREWYIKAKEANGQLGVSNVYKDIMTGKNMVTLSKALIINGEVQAVLGVDFDIESISNALSNITFGNNGICSIIDANGITIAHPNKEYIGNSDISESKVWETIKNEDSGLVKGTAGSETIYNFGFTTSDITGWKVMLEVPSTDLTENIKKFITTIIITIIVVWVIVTTLGSIYSRRMGKSIKIIKDGVNKASEGDFSEEISLSTGDELEELANSFNIMQYKISDLIGKVQSSIIDVSDSSINISEMSNDVALAIGEVANTAEEISKGTMESAESLTNVSCNLEGVSQDINNIDKEAKDINNKAIETNALGEDGINIINVVMSKTTETKESAMEVNKVISLVSESVSKIGVMNQAISQITEQTNLLALNAAIEAARAGEAGKGFAVVAEEIRKLAEETSKSAKEINEVVQEVSLKVNVAVDTVKNTNETVESQQNVILDAEKIFNNIISSVKELTSKVYNISNALDEMAEKKDDLVNQVQNLSAIAEETAAGTEEVSASCEEVSASSEEFTVYASKLKDLGKNLENEVNVFKLKK</sequence>
<comment type="subcellular location">
    <subcellularLocation>
        <location evidence="1">Cell membrane</location>
        <topology evidence="1">Multi-pass membrane protein</topology>
    </subcellularLocation>
</comment>
<dbReference type="InterPro" id="IPR003660">
    <property type="entry name" value="HAMP_dom"/>
</dbReference>
<dbReference type="PANTHER" id="PTHR32089">
    <property type="entry name" value="METHYL-ACCEPTING CHEMOTAXIS PROTEIN MCPB"/>
    <property type="match status" value="1"/>
</dbReference>
<dbReference type="EMBL" id="MAPZ01000019">
    <property type="protein sequence ID" value="OBY10531.1"/>
    <property type="molecule type" value="Genomic_DNA"/>
</dbReference>
<gene>
    <name evidence="13" type="ORF">CP373A1_08445</name>
</gene>
<organism evidence="13 14">
    <name type="scientific">Clostridium paraputrificum</name>
    <dbReference type="NCBI Taxonomy" id="29363"/>
    <lineage>
        <taxon>Bacteria</taxon>
        <taxon>Bacillati</taxon>
        <taxon>Bacillota</taxon>
        <taxon>Clostridia</taxon>
        <taxon>Eubacteriales</taxon>
        <taxon>Clostridiaceae</taxon>
        <taxon>Clostridium</taxon>
    </lineage>
</organism>
<dbReference type="PANTHER" id="PTHR32089:SF112">
    <property type="entry name" value="LYSOZYME-LIKE PROTEIN-RELATED"/>
    <property type="match status" value="1"/>
</dbReference>
<feature type="transmembrane region" description="Helical" evidence="10">
    <location>
        <begin position="20"/>
        <end position="42"/>
    </location>
</feature>
<dbReference type="GO" id="GO:0007165">
    <property type="term" value="P:signal transduction"/>
    <property type="evidence" value="ECO:0007669"/>
    <property type="project" value="UniProtKB-KW"/>
</dbReference>
<evidence type="ECO:0000256" key="7">
    <source>
        <dbReference type="ARBA" id="ARBA00023224"/>
    </source>
</evidence>
<dbReference type="InterPro" id="IPR004089">
    <property type="entry name" value="MCPsignal_dom"/>
</dbReference>
<dbReference type="Gene3D" id="3.30.450.20">
    <property type="entry name" value="PAS domain"/>
    <property type="match status" value="2"/>
</dbReference>
<evidence type="ECO:0000259" key="11">
    <source>
        <dbReference type="PROSITE" id="PS50111"/>
    </source>
</evidence>
<dbReference type="PROSITE" id="PS50111">
    <property type="entry name" value="CHEMOTAXIS_TRANSDUC_2"/>
    <property type="match status" value="1"/>
</dbReference>
<dbReference type="SUPFAM" id="SSF103190">
    <property type="entry name" value="Sensory domain-like"/>
    <property type="match status" value="1"/>
</dbReference>
<evidence type="ECO:0000313" key="14">
    <source>
        <dbReference type="Proteomes" id="UP000092714"/>
    </source>
</evidence>
<name>A0A174W784_9CLOT</name>
<accession>A0A174W784</accession>
<feature type="domain" description="Methyl-accepting transducer" evidence="11">
    <location>
        <begin position="380"/>
        <end position="637"/>
    </location>
</feature>
<dbReference type="InterPro" id="IPR029151">
    <property type="entry name" value="Sensor-like_sf"/>
</dbReference>
<dbReference type="GO" id="GO:0006935">
    <property type="term" value="P:chemotaxis"/>
    <property type="evidence" value="ECO:0007669"/>
    <property type="project" value="UniProtKB-KW"/>
</dbReference>
<proteinExistence type="inferred from homology"/>
<keyword evidence="3" id="KW-0145">Chemotaxis</keyword>
<dbReference type="Gene3D" id="1.10.287.950">
    <property type="entry name" value="Methyl-accepting chemotaxis protein"/>
    <property type="match status" value="1"/>
</dbReference>
<dbReference type="PROSITE" id="PS50885">
    <property type="entry name" value="HAMP"/>
    <property type="match status" value="1"/>
</dbReference>
<dbReference type="Proteomes" id="UP000092714">
    <property type="component" value="Unassembled WGS sequence"/>
</dbReference>
<dbReference type="RefSeq" id="WP_055184596.1">
    <property type="nucleotide sequence ID" value="NZ_CABHIH010000002.1"/>
</dbReference>
<dbReference type="Pfam" id="PF00015">
    <property type="entry name" value="MCPsignal"/>
    <property type="match status" value="1"/>
</dbReference>
<feature type="transmembrane region" description="Helical" evidence="10">
    <location>
        <begin position="285"/>
        <end position="307"/>
    </location>
</feature>
<comment type="caution">
    <text evidence="13">The sequence shown here is derived from an EMBL/GenBank/DDBJ whole genome shotgun (WGS) entry which is preliminary data.</text>
</comment>
<evidence type="ECO:0000256" key="9">
    <source>
        <dbReference type="PROSITE-ProRule" id="PRU00284"/>
    </source>
</evidence>
<keyword evidence="5 10" id="KW-1133">Transmembrane helix</keyword>
<dbReference type="Gene3D" id="1.10.8.500">
    <property type="entry name" value="HAMP domain in histidine kinase"/>
    <property type="match status" value="1"/>
</dbReference>
<dbReference type="GO" id="GO:0005886">
    <property type="term" value="C:plasma membrane"/>
    <property type="evidence" value="ECO:0007669"/>
    <property type="project" value="UniProtKB-SubCell"/>
</dbReference>
<keyword evidence="6 10" id="KW-0472">Membrane</keyword>
<dbReference type="CDD" id="cd18774">
    <property type="entry name" value="PDC2_HK_sensor"/>
    <property type="match status" value="1"/>
</dbReference>
<evidence type="ECO:0000256" key="8">
    <source>
        <dbReference type="ARBA" id="ARBA00029447"/>
    </source>
</evidence>